<comment type="function">
    <text evidence="5">ATP-dependent carboxylate-amine ligase which exhibits weak glutamate--cysteine ligase activity.</text>
</comment>
<feature type="region of interest" description="Disordered" evidence="6">
    <location>
        <begin position="41"/>
        <end position="77"/>
    </location>
</feature>
<evidence type="ECO:0000256" key="2">
    <source>
        <dbReference type="ARBA" id="ARBA00022741"/>
    </source>
</evidence>
<dbReference type="AlphaFoldDB" id="A0A7Y9RV17"/>
<comment type="catalytic activity">
    <reaction evidence="4 5">
        <text>L-cysteine + L-glutamate + ATP = gamma-L-glutamyl-L-cysteine + ADP + phosphate + H(+)</text>
        <dbReference type="Rhea" id="RHEA:13285"/>
        <dbReference type="ChEBI" id="CHEBI:15378"/>
        <dbReference type="ChEBI" id="CHEBI:29985"/>
        <dbReference type="ChEBI" id="CHEBI:30616"/>
        <dbReference type="ChEBI" id="CHEBI:35235"/>
        <dbReference type="ChEBI" id="CHEBI:43474"/>
        <dbReference type="ChEBI" id="CHEBI:58173"/>
        <dbReference type="ChEBI" id="CHEBI:456216"/>
        <dbReference type="EC" id="6.3.2.2"/>
    </reaction>
</comment>
<dbReference type="Gene3D" id="3.30.590.20">
    <property type="match status" value="1"/>
</dbReference>
<evidence type="ECO:0000313" key="7">
    <source>
        <dbReference type="EMBL" id="NYG57157.1"/>
    </source>
</evidence>
<dbReference type="Proteomes" id="UP000540656">
    <property type="component" value="Unassembled WGS sequence"/>
</dbReference>
<dbReference type="HAMAP" id="MF_01609">
    <property type="entry name" value="Glu_cys_ligase_2"/>
    <property type="match status" value="1"/>
</dbReference>
<keyword evidence="3 5" id="KW-0067">ATP-binding</keyword>
<dbReference type="RefSeq" id="WP_179500471.1">
    <property type="nucleotide sequence ID" value="NZ_JACCAA010000001.1"/>
</dbReference>
<dbReference type="InterPro" id="IPR014746">
    <property type="entry name" value="Gln_synth/guanido_kin_cat_dom"/>
</dbReference>
<protein>
    <recommendedName>
        <fullName evidence="5">Putative glutamate--cysteine ligase 2</fullName>
        <ecNumber evidence="5">6.3.2.2</ecNumber>
    </recommendedName>
    <alternativeName>
        <fullName evidence="5">Gamma-glutamylcysteine synthetase 2</fullName>
        <shortName evidence="5">GCS 2</shortName>
        <shortName evidence="5">Gamma-GCS 2</shortName>
    </alternativeName>
</protein>
<sequence length="384" mass="41820">MNQHSSGSTPKAVRTVGVEEELLLVDSQSGVARSVAHQVLRVAERRGDTEPDKGQLGGSLGPELQEQQVETDTPPERDLDELGFELVRWREKARAAAEESGALVLASGTTPLPVQPRAFDDPRYVEITERFGLTASEQLSCGCHVHVSVESEDEAVGAMDRIRAWLPVLLALSSNSPFWQGRDSGYASYRSQVLTRWPTSGPTQLHGDARGYADHLRQLVDTGVPLDEGMAYFDARPSQHYPTLEIRVADVCLDPQDAVLVAALCRALVDTASREWRNDVPPDPASVALLRLATWQAGRHGLSGTLLDPATHRPRPAREVVDALVAHVAPALQRSGDLAWVEQRVGHLFTEGTGADTQREILEKQGRLDRAVVELARISAGPAD</sequence>
<organism evidence="7 8">
    <name type="scientific">Nocardioides daedukensis</name>
    <dbReference type="NCBI Taxonomy" id="634462"/>
    <lineage>
        <taxon>Bacteria</taxon>
        <taxon>Bacillati</taxon>
        <taxon>Actinomycetota</taxon>
        <taxon>Actinomycetes</taxon>
        <taxon>Propionibacteriales</taxon>
        <taxon>Nocardioidaceae</taxon>
        <taxon>Nocardioides</taxon>
    </lineage>
</organism>
<reference evidence="7 8" key="1">
    <citation type="submission" date="2020-07" db="EMBL/GenBank/DDBJ databases">
        <title>Sequencing the genomes of 1000 actinobacteria strains.</title>
        <authorList>
            <person name="Klenk H.-P."/>
        </authorList>
    </citation>
    <scope>NUCLEOTIDE SEQUENCE [LARGE SCALE GENOMIC DNA]</scope>
    <source>
        <strain evidence="7 8">DSM 23819</strain>
    </source>
</reference>
<dbReference type="InterPro" id="IPR050141">
    <property type="entry name" value="GCL_type2/YbdK_subfam"/>
</dbReference>
<evidence type="ECO:0000256" key="3">
    <source>
        <dbReference type="ARBA" id="ARBA00022840"/>
    </source>
</evidence>
<dbReference type="NCBIfam" id="NF010041">
    <property type="entry name" value="PRK13517.1-1"/>
    <property type="match status" value="1"/>
</dbReference>
<evidence type="ECO:0000256" key="4">
    <source>
        <dbReference type="ARBA" id="ARBA00048819"/>
    </source>
</evidence>
<dbReference type="InterPro" id="IPR011793">
    <property type="entry name" value="YbdK"/>
</dbReference>
<dbReference type="GO" id="GO:0042398">
    <property type="term" value="P:modified amino acid biosynthetic process"/>
    <property type="evidence" value="ECO:0007669"/>
    <property type="project" value="InterPro"/>
</dbReference>
<dbReference type="EC" id="6.3.2.2" evidence="5"/>
<dbReference type="PANTHER" id="PTHR36510">
    <property type="entry name" value="GLUTAMATE--CYSTEINE LIGASE 2-RELATED"/>
    <property type="match status" value="1"/>
</dbReference>
<evidence type="ECO:0000313" key="8">
    <source>
        <dbReference type="Proteomes" id="UP000540656"/>
    </source>
</evidence>
<keyword evidence="2 5" id="KW-0547">Nucleotide-binding</keyword>
<dbReference type="PANTHER" id="PTHR36510:SF1">
    <property type="entry name" value="GLUTAMATE--CYSTEINE LIGASE 2-RELATED"/>
    <property type="match status" value="1"/>
</dbReference>
<proteinExistence type="inferred from homology"/>
<keyword evidence="8" id="KW-1185">Reference proteome</keyword>
<evidence type="ECO:0000256" key="5">
    <source>
        <dbReference type="HAMAP-Rule" id="MF_01609"/>
    </source>
</evidence>
<dbReference type="GO" id="GO:0004357">
    <property type="term" value="F:glutamate-cysteine ligase activity"/>
    <property type="evidence" value="ECO:0007669"/>
    <property type="project" value="UniProtKB-EC"/>
</dbReference>
<dbReference type="GO" id="GO:0005524">
    <property type="term" value="F:ATP binding"/>
    <property type="evidence" value="ECO:0007669"/>
    <property type="project" value="UniProtKB-KW"/>
</dbReference>
<gene>
    <name evidence="7" type="ORF">BJ980_000080</name>
</gene>
<name>A0A7Y9RV17_9ACTN</name>
<dbReference type="NCBIfam" id="TIGR02050">
    <property type="entry name" value="gshA_cyan_rel"/>
    <property type="match status" value="1"/>
</dbReference>
<accession>A0A7Y9RV17</accession>
<feature type="compositionally biased region" description="Basic and acidic residues" evidence="6">
    <location>
        <begin position="42"/>
        <end position="53"/>
    </location>
</feature>
<comment type="similarity">
    <text evidence="5">Belongs to the glutamate--cysteine ligase type 2 family. YbdK subfamily.</text>
</comment>
<dbReference type="EMBL" id="JACCAA010000001">
    <property type="protein sequence ID" value="NYG57157.1"/>
    <property type="molecule type" value="Genomic_DNA"/>
</dbReference>
<dbReference type="Pfam" id="PF04107">
    <property type="entry name" value="GCS2"/>
    <property type="match status" value="1"/>
</dbReference>
<dbReference type="SUPFAM" id="SSF55931">
    <property type="entry name" value="Glutamine synthetase/guanido kinase"/>
    <property type="match status" value="1"/>
</dbReference>
<evidence type="ECO:0000256" key="6">
    <source>
        <dbReference type="SAM" id="MobiDB-lite"/>
    </source>
</evidence>
<dbReference type="InterPro" id="IPR006336">
    <property type="entry name" value="GCS2"/>
</dbReference>
<comment type="caution">
    <text evidence="7">The sequence shown here is derived from an EMBL/GenBank/DDBJ whole genome shotgun (WGS) entry which is preliminary data.</text>
</comment>
<evidence type="ECO:0000256" key="1">
    <source>
        <dbReference type="ARBA" id="ARBA00022598"/>
    </source>
</evidence>
<keyword evidence="1 5" id="KW-0436">Ligase</keyword>